<evidence type="ECO:0000259" key="2">
    <source>
        <dbReference type="Pfam" id="PF13581"/>
    </source>
</evidence>
<gene>
    <name evidence="3" type="ORF">JGS22_013320</name>
</gene>
<dbReference type="InterPro" id="IPR050267">
    <property type="entry name" value="Anti-sigma-factor_SerPK"/>
</dbReference>
<proteinExistence type="predicted"/>
<keyword evidence="1" id="KW-0723">Serine/threonine-protein kinase</keyword>
<dbReference type="Pfam" id="PF13581">
    <property type="entry name" value="HATPase_c_2"/>
    <property type="match status" value="1"/>
</dbReference>
<comment type="caution">
    <text evidence="3">The sequence shown here is derived from an EMBL/GenBank/DDBJ whole genome shotgun (WGS) entry which is preliminary data.</text>
</comment>
<dbReference type="SUPFAM" id="SSF55874">
    <property type="entry name" value="ATPase domain of HSP90 chaperone/DNA topoisomerase II/histidine kinase"/>
    <property type="match status" value="1"/>
</dbReference>
<dbReference type="InterPro" id="IPR003594">
    <property type="entry name" value="HATPase_dom"/>
</dbReference>
<name>A0A949N8H9_9ACTN</name>
<dbReference type="InterPro" id="IPR036890">
    <property type="entry name" value="HATPase_C_sf"/>
</dbReference>
<keyword evidence="1" id="KW-0418">Kinase</keyword>
<accession>A0A949N8H9</accession>
<organism evidence="3 4">
    <name type="scientific">Streptomyces tardus</name>
    <dbReference type="NCBI Taxonomy" id="2780544"/>
    <lineage>
        <taxon>Bacteria</taxon>
        <taxon>Bacillati</taxon>
        <taxon>Actinomycetota</taxon>
        <taxon>Actinomycetes</taxon>
        <taxon>Kitasatosporales</taxon>
        <taxon>Streptomycetaceae</taxon>
        <taxon>Streptomyces</taxon>
    </lineage>
</organism>
<dbReference type="Gene3D" id="3.30.565.10">
    <property type="entry name" value="Histidine kinase-like ATPase, C-terminal domain"/>
    <property type="match status" value="1"/>
</dbReference>
<feature type="domain" description="Histidine kinase/HSP90-like ATPase" evidence="2">
    <location>
        <begin position="9"/>
        <end position="119"/>
    </location>
</feature>
<dbReference type="GO" id="GO:0004674">
    <property type="term" value="F:protein serine/threonine kinase activity"/>
    <property type="evidence" value="ECO:0007669"/>
    <property type="project" value="UniProtKB-KW"/>
</dbReference>
<sequence>MYQWELRIRPEDLESWRRQVAHVVRELGGDYGAVAVARLGVSELLSNVCKHVGDRRCRLEVEREGAGVRVRLFDRSPQVPAVRVPTWDAEEGRGLWLLREMADALGYTCTPDGKWVWFRCLLATPRGHAR</sequence>
<evidence type="ECO:0000313" key="4">
    <source>
        <dbReference type="Proteomes" id="UP000694501"/>
    </source>
</evidence>
<reference evidence="3" key="1">
    <citation type="submission" date="2021-06" db="EMBL/GenBank/DDBJ databases">
        <title>Sequencing of actinobacteria type strains.</title>
        <authorList>
            <person name="Nguyen G.-S."/>
            <person name="Wentzel A."/>
        </authorList>
    </citation>
    <scope>NUCLEOTIDE SEQUENCE</scope>
    <source>
        <strain evidence="3">P38-E01</strain>
    </source>
</reference>
<keyword evidence="3" id="KW-0067">ATP-binding</keyword>
<dbReference type="Proteomes" id="UP000694501">
    <property type="component" value="Unassembled WGS sequence"/>
</dbReference>
<evidence type="ECO:0000256" key="1">
    <source>
        <dbReference type="ARBA" id="ARBA00022527"/>
    </source>
</evidence>
<dbReference type="PANTHER" id="PTHR35526:SF3">
    <property type="entry name" value="ANTI-SIGMA-F FACTOR RSBW"/>
    <property type="match status" value="1"/>
</dbReference>
<keyword evidence="3" id="KW-0547">Nucleotide-binding</keyword>
<dbReference type="CDD" id="cd16936">
    <property type="entry name" value="HATPase_RsbW-like"/>
    <property type="match status" value="1"/>
</dbReference>
<keyword evidence="1" id="KW-0808">Transferase</keyword>
<protein>
    <submittedName>
        <fullName evidence="3">ATP-binding protein</fullName>
    </submittedName>
</protein>
<dbReference type="EMBL" id="JAELVF020000001">
    <property type="protein sequence ID" value="MBU7598566.1"/>
    <property type="molecule type" value="Genomic_DNA"/>
</dbReference>
<dbReference type="GO" id="GO:0005524">
    <property type="term" value="F:ATP binding"/>
    <property type="evidence" value="ECO:0007669"/>
    <property type="project" value="UniProtKB-KW"/>
</dbReference>
<evidence type="ECO:0000313" key="3">
    <source>
        <dbReference type="EMBL" id="MBU7598566.1"/>
    </source>
</evidence>
<keyword evidence="4" id="KW-1185">Reference proteome</keyword>
<dbReference type="PANTHER" id="PTHR35526">
    <property type="entry name" value="ANTI-SIGMA-F FACTOR RSBW-RELATED"/>
    <property type="match status" value="1"/>
</dbReference>
<dbReference type="AlphaFoldDB" id="A0A949N8H9"/>